<evidence type="ECO:0000256" key="3">
    <source>
        <dbReference type="ARBA" id="ARBA00001941"/>
    </source>
</evidence>
<dbReference type="InterPro" id="IPR026019">
    <property type="entry name" value="Ribul_P_3_epim"/>
</dbReference>
<dbReference type="GO" id="GO:0005975">
    <property type="term" value="P:carbohydrate metabolic process"/>
    <property type="evidence" value="ECO:0007669"/>
    <property type="project" value="InterPro"/>
</dbReference>
<evidence type="ECO:0000313" key="10">
    <source>
        <dbReference type="EMBL" id="MPM35841.1"/>
    </source>
</evidence>
<dbReference type="Gene3D" id="3.20.20.70">
    <property type="entry name" value="Aldolase class I"/>
    <property type="match status" value="1"/>
</dbReference>
<name>A0A644Z754_9ZZZZ</name>
<evidence type="ECO:0000256" key="8">
    <source>
        <dbReference type="ARBA" id="ARBA00022723"/>
    </source>
</evidence>
<dbReference type="FunFam" id="3.20.20.70:FF:000004">
    <property type="entry name" value="Ribulose-phosphate 3-epimerase"/>
    <property type="match status" value="1"/>
</dbReference>
<proteinExistence type="inferred from homology"/>
<dbReference type="PROSITE" id="PS01085">
    <property type="entry name" value="RIBUL_P_3_EPIMER_1"/>
    <property type="match status" value="1"/>
</dbReference>
<evidence type="ECO:0000256" key="5">
    <source>
        <dbReference type="ARBA" id="ARBA00001954"/>
    </source>
</evidence>
<evidence type="ECO:0000256" key="6">
    <source>
        <dbReference type="ARBA" id="ARBA00009541"/>
    </source>
</evidence>
<dbReference type="NCBIfam" id="NF004076">
    <property type="entry name" value="PRK05581.1-4"/>
    <property type="match status" value="1"/>
</dbReference>
<reference evidence="10" key="1">
    <citation type="submission" date="2019-08" db="EMBL/GenBank/DDBJ databases">
        <authorList>
            <person name="Kucharzyk K."/>
            <person name="Murdoch R.W."/>
            <person name="Higgins S."/>
            <person name="Loffler F."/>
        </authorList>
    </citation>
    <scope>NUCLEOTIDE SEQUENCE</scope>
</reference>
<comment type="caution">
    <text evidence="10">The sequence shown here is derived from an EMBL/GenBank/DDBJ whole genome shotgun (WGS) entry which is preliminary data.</text>
</comment>
<evidence type="ECO:0000256" key="4">
    <source>
        <dbReference type="ARBA" id="ARBA00001947"/>
    </source>
</evidence>
<dbReference type="InterPro" id="IPR013785">
    <property type="entry name" value="Aldolase_TIM"/>
</dbReference>
<accession>A0A644Z754</accession>
<dbReference type="PANTHER" id="PTHR11749">
    <property type="entry name" value="RIBULOSE-5-PHOSPHATE-3-EPIMERASE"/>
    <property type="match status" value="1"/>
</dbReference>
<keyword evidence="8" id="KW-0479">Metal-binding</keyword>
<dbReference type="InterPro" id="IPR011060">
    <property type="entry name" value="RibuloseP-bd_barrel"/>
</dbReference>
<dbReference type="PIRSF" id="PIRSF001461">
    <property type="entry name" value="RPE"/>
    <property type="match status" value="1"/>
</dbReference>
<dbReference type="GO" id="GO:0046872">
    <property type="term" value="F:metal ion binding"/>
    <property type="evidence" value="ECO:0007669"/>
    <property type="project" value="UniProtKB-KW"/>
</dbReference>
<comment type="similarity">
    <text evidence="6">Belongs to the ribulose-phosphate 3-epimerase family.</text>
</comment>
<comment type="cofactor">
    <cofactor evidence="5">
        <name>Fe(2+)</name>
        <dbReference type="ChEBI" id="CHEBI:29033"/>
    </cofactor>
</comment>
<dbReference type="GO" id="GO:0005737">
    <property type="term" value="C:cytoplasm"/>
    <property type="evidence" value="ECO:0007669"/>
    <property type="project" value="UniProtKB-ARBA"/>
</dbReference>
<sequence length="236" mass="25851">MPEEDVAKRPATCYKWDMEHSSLIIAPSMLSADFSRTAEEVASIKSSSADWVHLDVMDGMFVPNITFGPKFIKDLRKHTDLVFDTHLMIEQPERYIQLFAESGSDYITVHGEATRHVHRALQMIKSSGCKAGISLVPSTPVCAIEPILDMVDLILVMTVNPGFGGQALIPSTLEKVTKLAEIRQAQGYTYLISVDGGVNLSTVSTIVEAKADVAVCGNAFFTAADRKLFVQQMKGL</sequence>
<dbReference type="NCBIfam" id="TIGR01163">
    <property type="entry name" value="rpe"/>
    <property type="match status" value="1"/>
</dbReference>
<dbReference type="EMBL" id="VSSQ01007415">
    <property type="protein sequence ID" value="MPM35841.1"/>
    <property type="molecule type" value="Genomic_DNA"/>
</dbReference>
<evidence type="ECO:0000256" key="2">
    <source>
        <dbReference type="ARBA" id="ARBA00001936"/>
    </source>
</evidence>
<comment type="cofactor">
    <cofactor evidence="4">
        <name>Zn(2+)</name>
        <dbReference type="ChEBI" id="CHEBI:29105"/>
    </cofactor>
</comment>
<dbReference type="AlphaFoldDB" id="A0A644Z754"/>
<dbReference type="CDD" id="cd00429">
    <property type="entry name" value="RPE"/>
    <property type="match status" value="1"/>
</dbReference>
<keyword evidence="9 10" id="KW-0413">Isomerase</keyword>
<organism evidence="10">
    <name type="scientific">bioreactor metagenome</name>
    <dbReference type="NCBI Taxonomy" id="1076179"/>
    <lineage>
        <taxon>unclassified sequences</taxon>
        <taxon>metagenomes</taxon>
        <taxon>ecological metagenomes</taxon>
    </lineage>
</organism>
<dbReference type="GO" id="GO:0004750">
    <property type="term" value="F:D-ribulose-phosphate 3-epimerase activity"/>
    <property type="evidence" value="ECO:0007669"/>
    <property type="project" value="UniProtKB-EC"/>
</dbReference>
<comment type="cofactor">
    <cofactor evidence="2">
        <name>Mn(2+)</name>
        <dbReference type="ChEBI" id="CHEBI:29035"/>
    </cofactor>
</comment>
<dbReference type="EC" id="5.1.3.1" evidence="7"/>
<dbReference type="InterPro" id="IPR000056">
    <property type="entry name" value="Ribul_P_3_epim-like"/>
</dbReference>
<dbReference type="Pfam" id="PF00834">
    <property type="entry name" value="Ribul_P_3_epim"/>
    <property type="match status" value="1"/>
</dbReference>
<evidence type="ECO:0000256" key="9">
    <source>
        <dbReference type="ARBA" id="ARBA00023235"/>
    </source>
</evidence>
<evidence type="ECO:0000256" key="1">
    <source>
        <dbReference type="ARBA" id="ARBA00001782"/>
    </source>
</evidence>
<evidence type="ECO:0000256" key="7">
    <source>
        <dbReference type="ARBA" id="ARBA00013188"/>
    </source>
</evidence>
<protein>
    <recommendedName>
        <fullName evidence="7">ribulose-phosphate 3-epimerase</fullName>
        <ecNumber evidence="7">5.1.3.1</ecNumber>
    </recommendedName>
</protein>
<dbReference type="SUPFAM" id="SSF51366">
    <property type="entry name" value="Ribulose-phoshate binding barrel"/>
    <property type="match status" value="1"/>
</dbReference>
<dbReference type="GO" id="GO:0006098">
    <property type="term" value="P:pentose-phosphate shunt"/>
    <property type="evidence" value="ECO:0007669"/>
    <property type="project" value="InterPro"/>
</dbReference>
<comment type="cofactor">
    <cofactor evidence="3">
        <name>Co(2+)</name>
        <dbReference type="ChEBI" id="CHEBI:48828"/>
    </cofactor>
</comment>
<gene>
    <name evidence="10" type="primary">rpe_25</name>
    <name evidence="10" type="ORF">SDC9_82435</name>
</gene>
<comment type="catalytic activity">
    <reaction evidence="1">
        <text>D-ribulose 5-phosphate = D-xylulose 5-phosphate</text>
        <dbReference type="Rhea" id="RHEA:13677"/>
        <dbReference type="ChEBI" id="CHEBI:57737"/>
        <dbReference type="ChEBI" id="CHEBI:58121"/>
        <dbReference type="EC" id="5.1.3.1"/>
    </reaction>
</comment>
<dbReference type="HAMAP" id="MF_02227">
    <property type="entry name" value="RPE"/>
    <property type="match status" value="1"/>
</dbReference>